<organism evidence="2 3">
    <name type="scientific">Eleutherodactylus coqui</name>
    <name type="common">Puerto Rican coqui</name>
    <dbReference type="NCBI Taxonomy" id="57060"/>
    <lineage>
        <taxon>Eukaryota</taxon>
        <taxon>Metazoa</taxon>
        <taxon>Chordata</taxon>
        <taxon>Craniata</taxon>
        <taxon>Vertebrata</taxon>
        <taxon>Euteleostomi</taxon>
        <taxon>Amphibia</taxon>
        <taxon>Batrachia</taxon>
        <taxon>Anura</taxon>
        <taxon>Neobatrachia</taxon>
        <taxon>Hyloidea</taxon>
        <taxon>Eleutherodactylidae</taxon>
        <taxon>Eleutherodactylinae</taxon>
        <taxon>Eleutherodactylus</taxon>
        <taxon>Eleutherodactylus</taxon>
    </lineage>
</organism>
<dbReference type="AlphaFoldDB" id="A0A8J6FJD4"/>
<proteinExistence type="predicted"/>
<feature type="signal peptide" evidence="1">
    <location>
        <begin position="1"/>
        <end position="21"/>
    </location>
</feature>
<feature type="chain" id="PRO_5035162895" description="Secreted protein" evidence="1">
    <location>
        <begin position="22"/>
        <end position="102"/>
    </location>
</feature>
<evidence type="ECO:0000313" key="2">
    <source>
        <dbReference type="EMBL" id="KAG9489057.1"/>
    </source>
</evidence>
<protein>
    <recommendedName>
        <fullName evidence="4">Secreted protein</fullName>
    </recommendedName>
</protein>
<keyword evidence="1" id="KW-0732">Signal</keyword>
<gene>
    <name evidence="2" type="ORF">GDO78_005196</name>
</gene>
<evidence type="ECO:0000313" key="3">
    <source>
        <dbReference type="Proteomes" id="UP000770717"/>
    </source>
</evidence>
<accession>A0A8J6FJD4</accession>
<dbReference type="EMBL" id="WNTK01000002">
    <property type="protein sequence ID" value="KAG9489057.1"/>
    <property type="molecule type" value="Genomic_DNA"/>
</dbReference>
<comment type="caution">
    <text evidence="2">The sequence shown here is derived from an EMBL/GenBank/DDBJ whole genome shotgun (WGS) entry which is preliminary data.</text>
</comment>
<evidence type="ECO:0000256" key="1">
    <source>
        <dbReference type="SAM" id="SignalP"/>
    </source>
</evidence>
<sequence length="102" mass="11510">MAMVMCGDLGLRISLLPLLWSCTLPPPLVWRSSHMTVGHPLVVVRGTMTAQRCVQHLLQPHVFLSWRLPRGSRIMLGRTHKGVTGMSPQHCHTFVACLIYRQ</sequence>
<evidence type="ECO:0008006" key="4">
    <source>
        <dbReference type="Google" id="ProtNLM"/>
    </source>
</evidence>
<name>A0A8J6FJD4_ELECQ</name>
<dbReference type="Proteomes" id="UP000770717">
    <property type="component" value="Unassembled WGS sequence"/>
</dbReference>
<reference evidence="2" key="1">
    <citation type="thesis" date="2020" institute="ProQuest LLC" country="789 East Eisenhower Parkway, Ann Arbor, MI, USA">
        <title>Comparative Genomics and Chromosome Evolution.</title>
        <authorList>
            <person name="Mudd A.B."/>
        </authorList>
    </citation>
    <scope>NUCLEOTIDE SEQUENCE</scope>
    <source>
        <strain evidence="2">HN-11 Male</strain>
        <tissue evidence="2">Kidney and liver</tissue>
    </source>
</reference>
<keyword evidence="3" id="KW-1185">Reference proteome</keyword>
<dbReference type="OrthoDB" id="4843387at2759"/>